<dbReference type="InterPro" id="IPR010982">
    <property type="entry name" value="Lambda_DNA-bd_dom_sf"/>
</dbReference>
<organism evidence="6 7">
    <name type="scientific">Pseudoxanthobacter soli DSM 19599</name>
    <dbReference type="NCBI Taxonomy" id="1123029"/>
    <lineage>
        <taxon>Bacteria</taxon>
        <taxon>Pseudomonadati</taxon>
        <taxon>Pseudomonadota</taxon>
        <taxon>Alphaproteobacteria</taxon>
        <taxon>Hyphomicrobiales</taxon>
        <taxon>Segnochrobactraceae</taxon>
        <taxon>Pseudoxanthobacter</taxon>
    </lineage>
</organism>
<dbReference type="PROSITE" id="PS50943">
    <property type="entry name" value="HTH_CROC1"/>
    <property type="match status" value="1"/>
</dbReference>
<proteinExistence type="inferred from homology"/>
<dbReference type="AlphaFoldDB" id="A0A1M7Z8M1"/>
<evidence type="ECO:0000259" key="5">
    <source>
        <dbReference type="PROSITE" id="PS50943"/>
    </source>
</evidence>
<evidence type="ECO:0000313" key="6">
    <source>
        <dbReference type="EMBL" id="SHO61142.1"/>
    </source>
</evidence>
<dbReference type="STRING" id="1123029.SAMN02745172_00619"/>
<dbReference type="Pfam" id="PF06114">
    <property type="entry name" value="Peptidase_M78"/>
    <property type="match status" value="1"/>
</dbReference>
<dbReference type="CDD" id="cd00093">
    <property type="entry name" value="HTH_XRE"/>
    <property type="match status" value="1"/>
</dbReference>
<dbReference type="Pfam" id="PF09856">
    <property type="entry name" value="ScfRs"/>
    <property type="match status" value="1"/>
</dbReference>
<dbReference type="PANTHER" id="PTHR46797">
    <property type="entry name" value="HTH-TYPE TRANSCRIPTIONAL REGULATOR"/>
    <property type="match status" value="1"/>
</dbReference>
<keyword evidence="4" id="KW-0804">Transcription</keyword>
<dbReference type="RefSeq" id="WP_073625681.1">
    <property type="nucleotide sequence ID" value="NZ_FRXO01000001.1"/>
</dbReference>
<dbReference type="InterPro" id="IPR026281">
    <property type="entry name" value="HTH_RamB"/>
</dbReference>
<sequence>MADIGAKKLFIGPRLRRVRQDLGLTQMRMAEELSVSASYLNLIERNQRPVTAQLLLRLAEVYEVDLRALAGEADQRAVVDLAEVLADPLFRETPVPHHEIVELASVAPGIGDAFARLYRAYLDAKRRAETATREAADRDAPPAGAEDAVELVRDYVQDQRNHFPAIEEAAETLSGTLLAISPDLLHAIRERLREKHGITLRVLPVDVMPRALRRFDRHRRQLLISEMLDGAGRTFSAAYQLAQLEFGPVLDTLSEKAGIGSAATRRLLRVNLANYGAAALMMPYGPFLTAAENLGYDIQVLAARFGASFEQVCHRLTTLSRPTARGVPFFMVRVDSAGNVSKRFAAANFPFSRYGGTCPLWALHSTFKIPNRIFTQVVEMPDGQRYFTIARAVSRTVSSWVQSEAELAIGLGCDLKHAQRLVYARGLDLARPDATPIGMNCRLCDRPDCTQRAMPPFSKTLLVEEHTRGIAPFRFE</sequence>
<dbReference type="SMART" id="SM00530">
    <property type="entry name" value="HTH_XRE"/>
    <property type="match status" value="1"/>
</dbReference>
<dbReference type="InterPro" id="IPR050807">
    <property type="entry name" value="TransReg_Diox_bact_type"/>
</dbReference>
<dbReference type="PANTHER" id="PTHR46797:SF23">
    <property type="entry name" value="HTH-TYPE TRANSCRIPTIONAL REGULATOR SUTR"/>
    <property type="match status" value="1"/>
</dbReference>
<dbReference type="Proteomes" id="UP000186406">
    <property type="component" value="Unassembled WGS sequence"/>
</dbReference>
<protein>
    <submittedName>
        <fullName evidence="6">Transcriptional regulator, XRE family</fullName>
    </submittedName>
</protein>
<evidence type="ECO:0000313" key="7">
    <source>
        <dbReference type="Proteomes" id="UP000186406"/>
    </source>
</evidence>
<dbReference type="Gene3D" id="1.10.260.40">
    <property type="entry name" value="lambda repressor-like DNA-binding domains"/>
    <property type="match status" value="1"/>
</dbReference>
<keyword evidence="3" id="KW-0238">DNA-binding</keyword>
<evidence type="ECO:0000256" key="2">
    <source>
        <dbReference type="ARBA" id="ARBA00023015"/>
    </source>
</evidence>
<dbReference type="EMBL" id="FRXO01000001">
    <property type="protein sequence ID" value="SHO61142.1"/>
    <property type="molecule type" value="Genomic_DNA"/>
</dbReference>
<dbReference type="GO" id="GO:0003700">
    <property type="term" value="F:DNA-binding transcription factor activity"/>
    <property type="evidence" value="ECO:0007669"/>
    <property type="project" value="TreeGrafter"/>
</dbReference>
<dbReference type="InterPro" id="IPR018653">
    <property type="entry name" value="ScfR_C"/>
</dbReference>
<keyword evidence="7" id="KW-1185">Reference proteome</keyword>
<evidence type="ECO:0000256" key="4">
    <source>
        <dbReference type="ARBA" id="ARBA00023163"/>
    </source>
</evidence>
<dbReference type="Pfam" id="PF13560">
    <property type="entry name" value="HTH_31"/>
    <property type="match status" value="1"/>
</dbReference>
<dbReference type="OrthoDB" id="1123084at2"/>
<dbReference type="PIRSF" id="PIRSF019251">
    <property type="entry name" value="Rv0465c"/>
    <property type="match status" value="1"/>
</dbReference>
<gene>
    <name evidence="6" type="ORF">SAMN02745172_00619</name>
</gene>
<dbReference type="GO" id="GO:0003677">
    <property type="term" value="F:DNA binding"/>
    <property type="evidence" value="ECO:0007669"/>
    <property type="project" value="UniProtKB-KW"/>
</dbReference>
<feature type="domain" description="HTH cro/C1-type" evidence="5">
    <location>
        <begin position="15"/>
        <end position="69"/>
    </location>
</feature>
<dbReference type="SUPFAM" id="SSF47413">
    <property type="entry name" value="lambda repressor-like DNA-binding domains"/>
    <property type="match status" value="1"/>
</dbReference>
<dbReference type="InterPro" id="IPR010359">
    <property type="entry name" value="IrrE_HExxH"/>
</dbReference>
<evidence type="ECO:0000256" key="3">
    <source>
        <dbReference type="ARBA" id="ARBA00023125"/>
    </source>
</evidence>
<dbReference type="InterPro" id="IPR001387">
    <property type="entry name" value="Cro/C1-type_HTH"/>
</dbReference>
<evidence type="ECO:0000256" key="1">
    <source>
        <dbReference type="ARBA" id="ARBA00007227"/>
    </source>
</evidence>
<reference evidence="6 7" key="1">
    <citation type="submission" date="2016-12" db="EMBL/GenBank/DDBJ databases">
        <authorList>
            <person name="Song W.-J."/>
            <person name="Kurnit D.M."/>
        </authorList>
    </citation>
    <scope>NUCLEOTIDE SEQUENCE [LARGE SCALE GENOMIC DNA]</scope>
    <source>
        <strain evidence="6 7">DSM 19599</strain>
    </source>
</reference>
<comment type="similarity">
    <text evidence="1">Belongs to the short-chain fatty acyl-CoA assimilation regulator (ScfR) family.</text>
</comment>
<accession>A0A1M7Z8M1</accession>
<dbReference type="GO" id="GO:0005829">
    <property type="term" value="C:cytosol"/>
    <property type="evidence" value="ECO:0007669"/>
    <property type="project" value="TreeGrafter"/>
</dbReference>
<name>A0A1M7Z8M1_9HYPH</name>
<keyword evidence="2" id="KW-0805">Transcription regulation</keyword>